<reference evidence="2" key="1">
    <citation type="submission" date="2023-08" db="EMBL/GenBank/DDBJ databases">
        <authorList>
            <person name="Chen Y."/>
            <person name="Shah S."/>
            <person name="Dougan E. K."/>
            <person name="Thang M."/>
            <person name="Chan C."/>
        </authorList>
    </citation>
    <scope>NUCLEOTIDE SEQUENCE</scope>
</reference>
<dbReference type="AlphaFoldDB" id="A0AA36MU87"/>
<name>A0AA36MU87_9DINO</name>
<feature type="region of interest" description="Disordered" evidence="1">
    <location>
        <begin position="247"/>
        <end position="268"/>
    </location>
</feature>
<organism evidence="2 3">
    <name type="scientific">Effrenium voratum</name>
    <dbReference type="NCBI Taxonomy" id="2562239"/>
    <lineage>
        <taxon>Eukaryota</taxon>
        <taxon>Sar</taxon>
        <taxon>Alveolata</taxon>
        <taxon>Dinophyceae</taxon>
        <taxon>Suessiales</taxon>
        <taxon>Symbiodiniaceae</taxon>
        <taxon>Effrenium</taxon>
    </lineage>
</organism>
<sequence>MPVLAAGAAALFSEHGCGRWGAAATAAAGGVATGAFSQDASEIFGETPDVLEWMDRSDSGARSRSAAARHDDRRDKGRILRGLAKLIDEKNAIMEATVCESLLDGAARSRFRRGAQLLKRLQQWESRQSQDFDFGGSKDRSAVFLWMGKRTRVKCPVYGSCFVAVLPISSFDIHCALCVGGELLQFPDLQELVLKTGKRPRRTRTEEQKKAAEQKWLAAMAAQTQLAGEQGAKEAGAAIEATKACGFSSSPVSSLPASPFETQSPTISGRIAQFTA</sequence>
<evidence type="ECO:0000313" key="2">
    <source>
        <dbReference type="EMBL" id="CAJ1386235.1"/>
    </source>
</evidence>
<protein>
    <submittedName>
        <fullName evidence="2">Uncharacterized protein</fullName>
    </submittedName>
</protein>
<feature type="compositionally biased region" description="Low complexity" evidence="1">
    <location>
        <begin position="247"/>
        <end position="259"/>
    </location>
</feature>
<dbReference type="EMBL" id="CAUJNA010001345">
    <property type="protein sequence ID" value="CAJ1386235.1"/>
    <property type="molecule type" value="Genomic_DNA"/>
</dbReference>
<accession>A0AA36MU87</accession>
<evidence type="ECO:0000313" key="3">
    <source>
        <dbReference type="Proteomes" id="UP001178507"/>
    </source>
</evidence>
<gene>
    <name evidence="2" type="ORF">EVOR1521_LOCUS12656</name>
</gene>
<dbReference type="Proteomes" id="UP001178507">
    <property type="component" value="Unassembled WGS sequence"/>
</dbReference>
<proteinExistence type="predicted"/>
<comment type="caution">
    <text evidence="2">The sequence shown here is derived from an EMBL/GenBank/DDBJ whole genome shotgun (WGS) entry which is preliminary data.</text>
</comment>
<keyword evidence="3" id="KW-1185">Reference proteome</keyword>
<evidence type="ECO:0000256" key="1">
    <source>
        <dbReference type="SAM" id="MobiDB-lite"/>
    </source>
</evidence>